<comment type="caution">
    <text evidence="1">The sequence shown here is derived from an EMBL/GenBank/DDBJ whole genome shotgun (WGS) entry which is preliminary data.</text>
</comment>
<evidence type="ECO:0000313" key="2">
    <source>
        <dbReference type="Proteomes" id="UP000265540"/>
    </source>
</evidence>
<dbReference type="AlphaFoldDB" id="A0A3A4ZEY8"/>
<proteinExistence type="predicted"/>
<protein>
    <submittedName>
        <fullName evidence="1">Uncharacterized protein</fullName>
    </submittedName>
</protein>
<reference evidence="1 2" key="1">
    <citation type="journal article" date="2017" name="ISME J.">
        <title>Energy and carbon metabolisms in a deep terrestrial subsurface fluid microbial community.</title>
        <authorList>
            <person name="Momper L."/>
            <person name="Jungbluth S.P."/>
            <person name="Lee M.D."/>
            <person name="Amend J.P."/>
        </authorList>
    </citation>
    <scope>NUCLEOTIDE SEQUENCE [LARGE SCALE GENOMIC DNA]</scope>
    <source>
        <strain evidence="1">SURF_46</strain>
    </source>
</reference>
<dbReference type="Proteomes" id="UP000265540">
    <property type="component" value="Unassembled WGS sequence"/>
</dbReference>
<organism evidence="1 2">
    <name type="scientific">candidate division WWE3 bacterium</name>
    <dbReference type="NCBI Taxonomy" id="2053526"/>
    <lineage>
        <taxon>Bacteria</taxon>
        <taxon>Katanobacteria</taxon>
    </lineage>
</organism>
<sequence length="88" mass="10035">MTRAVWGMMILLAIAGCSQKKAELHYSDIELVGINVTGNLIQRTIITRGNDTIDTLFLHVTVWNDSVYVTFGDTLFKRALYPEEKEMR</sequence>
<dbReference type="EMBL" id="QZJF01000007">
    <property type="protein sequence ID" value="RJR27744.1"/>
    <property type="molecule type" value="Genomic_DNA"/>
</dbReference>
<gene>
    <name evidence="1" type="ORF">C4561_01430</name>
</gene>
<dbReference type="PROSITE" id="PS51257">
    <property type="entry name" value="PROKAR_LIPOPROTEIN"/>
    <property type="match status" value="1"/>
</dbReference>
<evidence type="ECO:0000313" key="1">
    <source>
        <dbReference type="EMBL" id="RJR27744.1"/>
    </source>
</evidence>
<name>A0A3A4ZEY8_UNCKA</name>
<accession>A0A3A4ZEY8</accession>